<dbReference type="GO" id="GO:0016740">
    <property type="term" value="F:transferase activity"/>
    <property type="evidence" value="ECO:0007669"/>
    <property type="project" value="UniProtKB-KW"/>
</dbReference>
<organism evidence="6 7">
    <name type="scientific">Acinetobacter bouvetii DSM 14964 = CIP 107468</name>
    <dbReference type="NCBI Taxonomy" id="1120925"/>
    <lineage>
        <taxon>Bacteria</taxon>
        <taxon>Pseudomonadati</taxon>
        <taxon>Pseudomonadota</taxon>
        <taxon>Gammaproteobacteria</taxon>
        <taxon>Moraxellales</taxon>
        <taxon>Moraxellaceae</taxon>
        <taxon>Acinetobacter</taxon>
    </lineage>
</organism>
<gene>
    <name evidence="6" type="ORF">F941_02846</name>
</gene>
<feature type="binding site" evidence="4">
    <location>
        <position position="67"/>
    </location>
    <ligand>
        <name>substrate</name>
    </ligand>
</feature>
<dbReference type="Pfam" id="PF17836">
    <property type="entry name" value="PglD_N"/>
    <property type="match status" value="1"/>
</dbReference>
<dbReference type="NCBIfam" id="TIGR03570">
    <property type="entry name" value="NeuD_NnaD"/>
    <property type="match status" value="1"/>
</dbReference>
<dbReference type="EMBL" id="APQD01000021">
    <property type="protein sequence ID" value="ENV81703.1"/>
    <property type="molecule type" value="Genomic_DNA"/>
</dbReference>
<reference evidence="6 7" key="1">
    <citation type="submission" date="2013-02" db="EMBL/GenBank/DDBJ databases">
        <title>The Genome Sequence of Acinetobacter bouvetii CIP 107468.</title>
        <authorList>
            <consortium name="The Broad Institute Genome Sequencing Platform"/>
            <consortium name="The Broad Institute Genome Sequencing Center for Infectious Disease"/>
            <person name="Cerqueira G."/>
            <person name="Feldgarden M."/>
            <person name="Courvalin P."/>
            <person name="Perichon B."/>
            <person name="Grillot-Courvalin C."/>
            <person name="Clermont D."/>
            <person name="Rocha E."/>
            <person name="Yoon E.-J."/>
            <person name="Nemec A."/>
            <person name="Walker B."/>
            <person name="Young S.K."/>
            <person name="Zeng Q."/>
            <person name="Gargeya S."/>
            <person name="Fitzgerald M."/>
            <person name="Haas B."/>
            <person name="Abouelleil A."/>
            <person name="Alvarado L."/>
            <person name="Arachchi H.M."/>
            <person name="Berlin A.M."/>
            <person name="Chapman S.B."/>
            <person name="Dewar J."/>
            <person name="Goldberg J."/>
            <person name="Griggs A."/>
            <person name="Gujja S."/>
            <person name="Hansen M."/>
            <person name="Howarth C."/>
            <person name="Imamovic A."/>
            <person name="Larimer J."/>
            <person name="McCowan C."/>
            <person name="Murphy C."/>
            <person name="Neiman D."/>
            <person name="Pearson M."/>
            <person name="Priest M."/>
            <person name="Roberts A."/>
            <person name="Saif S."/>
            <person name="Shea T."/>
            <person name="Sisk P."/>
            <person name="Sykes S."/>
            <person name="Wortman J."/>
            <person name="Nusbaum C."/>
            <person name="Birren B."/>
        </authorList>
    </citation>
    <scope>NUCLEOTIDE SEQUENCE [LARGE SCALE GENOMIC DNA]</scope>
    <source>
        <strain evidence="6 7">CIP 107468</strain>
    </source>
</reference>
<dbReference type="eggNOG" id="COG0110">
    <property type="taxonomic scope" value="Bacteria"/>
</dbReference>
<dbReference type="Gene3D" id="2.160.10.10">
    <property type="entry name" value="Hexapeptide repeat proteins"/>
    <property type="match status" value="1"/>
</dbReference>
<comment type="caution">
    <text evidence="6">The sequence shown here is derived from an EMBL/GenBank/DDBJ whole genome shotgun (WGS) entry which is preliminary data.</text>
</comment>
<evidence type="ECO:0000256" key="3">
    <source>
        <dbReference type="ARBA" id="ARBA00022737"/>
    </source>
</evidence>
<sequence>MKDIIIVGAGGHGVEMVWLARRCGRKIRGFLDNTPEKQEKYILGEKVLGKIEESDNYLDCEFIIAIGNPRARKKIIDTFFSSKKYQFATLIDPTVILGENIIIGSGAMICAGAILTVNVNIGQHCIVNINSTLSHGVSVDNFVTIAPNVSISGDVKICDLAEVGANSTIREKLVIDKGAMIGMGAVLTKNVEKNHIMVGNPAKLLKIID</sequence>
<evidence type="ECO:0000313" key="7">
    <source>
        <dbReference type="Proteomes" id="UP000018460"/>
    </source>
</evidence>
<dbReference type="PATRIC" id="fig|1120925.3.peg.2985"/>
<protein>
    <recommendedName>
        <fullName evidence="5">PglD N-terminal domain-containing protein</fullName>
    </recommendedName>
</protein>
<evidence type="ECO:0000256" key="2">
    <source>
        <dbReference type="ARBA" id="ARBA00022679"/>
    </source>
</evidence>
<evidence type="ECO:0000256" key="1">
    <source>
        <dbReference type="ARBA" id="ARBA00007274"/>
    </source>
</evidence>
<proteinExistence type="inferred from homology"/>
<dbReference type="Gene3D" id="3.40.50.20">
    <property type="match status" value="1"/>
</dbReference>
<evidence type="ECO:0000256" key="4">
    <source>
        <dbReference type="PIRSR" id="PIRSR620019-2"/>
    </source>
</evidence>
<dbReference type="PANTHER" id="PTHR43300">
    <property type="entry name" value="ACETYLTRANSFERASE"/>
    <property type="match status" value="1"/>
</dbReference>
<dbReference type="CDD" id="cd03360">
    <property type="entry name" value="LbH_AT_putative"/>
    <property type="match status" value="1"/>
</dbReference>
<dbReference type="InterPro" id="IPR018357">
    <property type="entry name" value="Hexapep_transf_CS"/>
</dbReference>
<dbReference type="PANTHER" id="PTHR43300:SF7">
    <property type="entry name" value="UDP-N-ACETYLBACILLOSAMINE N-ACETYLTRANSFERASE"/>
    <property type="match status" value="1"/>
</dbReference>
<name>N9DML2_9GAMM</name>
<evidence type="ECO:0000259" key="5">
    <source>
        <dbReference type="Pfam" id="PF17836"/>
    </source>
</evidence>
<dbReference type="InterPro" id="IPR041561">
    <property type="entry name" value="PglD_N"/>
</dbReference>
<dbReference type="InterPro" id="IPR020019">
    <property type="entry name" value="AcTrfase_PglD-like"/>
</dbReference>
<feature type="domain" description="PglD N-terminal" evidence="5">
    <location>
        <begin position="3"/>
        <end position="78"/>
    </location>
</feature>
<accession>N9DML2</accession>
<dbReference type="SUPFAM" id="SSF51161">
    <property type="entry name" value="Trimeric LpxA-like enzymes"/>
    <property type="match status" value="1"/>
</dbReference>
<keyword evidence="3" id="KW-0677">Repeat</keyword>
<keyword evidence="7" id="KW-1185">Reference proteome</keyword>
<dbReference type="PROSITE" id="PS00101">
    <property type="entry name" value="HEXAPEP_TRANSFERASES"/>
    <property type="match status" value="1"/>
</dbReference>
<dbReference type="InterPro" id="IPR011004">
    <property type="entry name" value="Trimer_LpxA-like_sf"/>
</dbReference>
<evidence type="ECO:0000313" key="6">
    <source>
        <dbReference type="EMBL" id="ENV81703.1"/>
    </source>
</evidence>
<dbReference type="RefSeq" id="WP_005012687.1">
    <property type="nucleotide sequence ID" value="NZ_KB849729.1"/>
</dbReference>
<keyword evidence="2" id="KW-0808">Transferase</keyword>
<dbReference type="OrthoDB" id="9794407at2"/>
<dbReference type="AlphaFoldDB" id="N9DML2"/>
<dbReference type="InterPro" id="IPR050179">
    <property type="entry name" value="Trans_hexapeptide_repeat"/>
</dbReference>
<dbReference type="Proteomes" id="UP000018460">
    <property type="component" value="Unassembled WGS sequence"/>
</dbReference>
<comment type="similarity">
    <text evidence="1">Belongs to the transferase hexapeptide repeat family.</text>
</comment>